<dbReference type="PANTHER" id="PTHR30461">
    <property type="entry name" value="DNA-INVERTASE FROM LAMBDOID PROPHAGE"/>
    <property type="match status" value="1"/>
</dbReference>
<dbReference type="Gene3D" id="3.40.50.1390">
    <property type="entry name" value="Resolvase, N-terminal catalytic domain"/>
    <property type="match status" value="1"/>
</dbReference>
<dbReference type="InterPro" id="IPR038109">
    <property type="entry name" value="DNA_bind_recomb_sf"/>
</dbReference>
<dbReference type="InterPro" id="IPR036162">
    <property type="entry name" value="Resolvase-like_N_sf"/>
</dbReference>
<dbReference type="InterPro" id="IPR050639">
    <property type="entry name" value="SSR_resolvase"/>
</dbReference>
<proteinExistence type="predicted"/>
<dbReference type="Pfam" id="PF07508">
    <property type="entry name" value="Recombinase"/>
    <property type="match status" value="1"/>
</dbReference>
<sequence length="554" mass="63441">MTENLPSPSERVAELVGRLQARFGTGNGESNEETAKAIRYVIYVRKSTDTAEKQERSIGDQTAECKMLADRLGLRWVHVIHEEQSAMTSDGRPKFREMLNELKHGDSYEGIIAWAPDRLARNMKEGGEIIDMLDHGDIQDIKFANNFVYNNDPSGKMLLGIAFIMAKQYSDQHSQNVTRANRHKTSEGKWAGSRLKHGYWKDKLHYLRPDGENHDLIKDVFRLRVEGKQLKEIAVYLQERGYPVQTAHTKHREMTIDDKFVSGILHDAIYVGAMKFGGQFENLLDKYDFVPAVSMDDYETLYKREGGTMGVDLAKVFAPRESTQAALMQKFAICGNCKKFMSTGITKNLYYLRCDTVGCKSKGKSTRAKVILAALLDFLKNHPLLTEEGYRRYTAEMAKVLAEGEKERDKDIRSLMAQKRHEDSRVEDMKELIRKDKGDKVLEREYKNDLKIHLAKAQELEKRIQKLKVKKEGAKDAIATYAEFHELFRNIADLIQEIDSMADLDFIIKKLFMNVTVTDQKVADITQNSPFRELCLDTDSVMVTSRGIEPRFNP</sequence>
<reference evidence="3 4" key="1">
    <citation type="journal article" date="2015" name="Nature">
        <title>rRNA introns, odd ribosomes, and small enigmatic genomes across a large radiation of phyla.</title>
        <authorList>
            <person name="Brown C.T."/>
            <person name="Hug L.A."/>
            <person name="Thomas B.C."/>
            <person name="Sharon I."/>
            <person name="Castelle C.J."/>
            <person name="Singh A."/>
            <person name="Wilkins M.J."/>
            <person name="Williams K.H."/>
            <person name="Banfield J.F."/>
        </authorList>
    </citation>
    <scope>NUCLEOTIDE SEQUENCE [LARGE SCALE GENOMIC DNA]</scope>
</reference>
<dbReference type="GO" id="GO:0003677">
    <property type="term" value="F:DNA binding"/>
    <property type="evidence" value="ECO:0007669"/>
    <property type="project" value="InterPro"/>
</dbReference>
<dbReference type="Pfam" id="PF00239">
    <property type="entry name" value="Resolvase"/>
    <property type="match status" value="1"/>
</dbReference>
<dbReference type="EMBL" id="LCRD01000029">
    <property type="protein sequence ID" value="KKW29919.1"/>
    <property type="molecule type" value="Genomic_DNA"/>
</dbReference>
<keyword evidence="1" id="KW-0175">Coiled coil</keyword>
<organism evidence="3 4">
    <name type="scientific">Candidatus Uhrbacteria bacterium GW2011_GWD2_52_7</name>
    <dbReference type="NCBI Taxonomy" id="1618989"/>
    <lineage>
        <taxon>Bacteria</taxon>
        <taxon>Candidatus Uhriibacteriota</taxon>
    </lineage>
</organism>
<comment type="caution">
    <text evidence="3">The sequence shown here is derived from an EMBL/GenBank/DDBJ whole genome shotgun (WGS) entry which is preliminary data.</text>
</comment>
<evidence type="ECO:0000313" key="3">
    <source>
        <dbReference type="EMBL" id="KKW29919.1"/>
    </source>
</evidence>
<accession>A0A0G2ABY8</accession>
<evidence type="ECO:0000259" key="2">
    <source>
        <dbReference type="PROSITE" id="PS51736"/>
    </source>
</evidence>
<evidence type="ECO:0000256" key="1">
    <source>
        <dbReference type="SAM" id="Coils"/>
    </source>
</evidence>
<dbReference type="InterPro" id="IPR006119">
    <property type="entry name" value="Resolv_N"/>
</dbReference>
<protein>
    <submittedName>
        <fullName evidence="3">Recombinase</fullName>
    </submittedName>
</protein>
<evidence type="ECO:0000313" key="4">
    <source>
        <dbReference type="Proteomes" id="UP000034846"/>
    </source>
</evidence>
<dbReference type="Proteomes" id="UP000034846">
    <property type="component" value="Unassembled WGS sequence"/>
</dbReference>
<feature type="domain" description="Resolvase/invertase-type recombinase catalytic" evidence="2">
    <location>
        <begin position="39"/>
        <end position="188"/>
    </location>
</feature>
<dbReference type="AlphaFoldDB" id="A0A0G2ABY8"/>
<dbReference type="InterPro" id="IPR011109">
    <property type="entry name" value="DNA_bind_recombinase_dom"/>
</dbReference>
<dbReference type="GO" id="GO:0000150">
    <property type="term" value="F:DNA strand exchange activity"/>
    <property type="evidence" value="ECO:0007669"/>
    <property type="project" value="InterPro"/>
</dbReference>
<dbReference type="SMART" id="SM00857">
    <property type="entry name" value="Resolvase"/>
    <property type="match status" value="1"/>
</dbReference>
<dbReference type="Gene3D" id="3.90.1750.20">
    <property type="entry name" value="Putative Large Serine Recombinase, Chain B, Domain 2"/>
    <property type="match status" value="1"/>
</dbReference>
<name>A0A0G2ABY8_9BACT</name>
<dbReference type="PROSITE" id="PS51736">
    <property type="entry name" value="RECOMBINASES_3"/>
    <property type="match status" value="1"/>
</dbReference>
<dbReference type="PANTHER" id="PTHR30461:SF23">
    <property type="entry name" value="DNA RECOMBINASE-RELATED"/>
    <property type="match status" value="1"/>
</dbReference>
<gene>
    <name evidence="3" type="ORF">UY72_C0029G0012</name>
</gene>
<dbReference type="CDD" id="cd00338">
    <property type="entry name" value="Ser_Recombinase"/>
    <property type="match status" value="1"/>
</dbReference>
<feature type="coiled-coil region" evidence="1">
    <location>
        <begin position="443"/>
        <end position="477"/>
    </location>
</feature>
<dbReference type="SUPFAM" id="SSF53041">
    <property type="entry name" value="Resolvase-like"/>
    <property type="match status" value="1"/>
</dbReference>